<dbReference type="eggNOG" id="COG2357">
    <property type="taxonomic scope" value="Bacteria"/>
</dbReference>
<dbReference type="PANTHER" id="PTHR41773">
    <property type="entry name" value="GTP PYROPHOSPHATASE-RELATED"/>
    <property type="match status" value="1"/>
</dbReference>
<name>E0E3I4_9FIRM</name>
<dbReference type="EMBL" id="ADGQ01000057">
    <property type="protein sequence ID" value="EFM64513.1"/>
    <property type="molecule type" value="Genomic_DNA"/>
</dbReference>
<reference evidence="3 4" key="1">
    <citation type="submission" date="2010-08" db="EMBL/GenBank/DDBJ databases">
        <authorList>
            <person name="Harkins D.M."/>
            <person name="Madupu R."/>
            <person name="Durkin A.S."/>
            <person name="Torralba M."/>
            <person name="Methe B."/>
            <person name="Sutton G.G."/>
            <person name="Nelson K.E."/>
        </authorList>
    </citation>
    <scope>NUCLEOTIDE SEQUENCE [LARGE SCALE GENOMIC DNA]</scope>
    <source>
        <strain evidence="3 4">DSM 17678</strain>
    </source>
</reference>
<sequence>MSLQEFEFIESAIDILRKQQKTLEEIEYELVKFFASIPLKENELMSVSSRIKSESSLKEKIIRNRYLIDYDDPEVLFSEIPDIIGVRIECKFVRDEKDIFMQIKNYFKQTDDRKFFYAKSNKNIRLYLFEKQPLKQKNGFEIYKIDGEYRLADKKIKFELQIKALVNVFWSEIEHKIIYKNTTYLLEDQFIKDMMISIKNNLTMIDDQLLSIYKNFKPDTKLNSKFGRDEIKTVFSKLLYDTITYKMDEQLSFSIDFKKPCETILDYSLQKYEDSIDGLSAFMTEEYKKINEFLNKDINFNDGLVLEHEPKFDDVFSRDIANIFIDKMNIEVPWNLFFRILFELEPDNNVDDFSNFVRYFKRSLITKDSLYDLMDSFGEYSIKIIEDMYDCIYKVISKVGRIDIFFDVNLTKMRKTASEGLDYVCYEFETYYEYMEQKRIISKIMVDSLMKIYN</sequence>
<dbReference type="InterPro" id="IPR043519">
    <property type="entry name" value="NT_sf"/>
</dbReference>
<dbReference type="STRING" id="596315.HMPREF0634_0478"/>
<protein>
    <submittedName>
        <fullName evidence="3">RelA/SpoT domain protein</fullName>
    </submittedName>
</protein>
<dbReference type="OrthoDB" id="1694513at2"/>
<dbReference type="AlphaFoldDB" id="E0E3I4"/>
<gene>
    <name evidence="3" type="ORF">HMPREF0634_0478</name>
</gene>
<proteinExistence type="predicted"/>
<dbReference type="Pfam" id="PF04607">
    <property type="entry name" value="RelA_SpoT"/>
    <property type="match status" value="1"/>
</dbReference>
<evidence type="ECO:0000259" key="2">
    <source>
        <dbReference type="SMART" id="SM00954"/>
    </source>
</evidence>
<evidence type="ECO:0000313" key="4">
    <source>
        <dbReference type="Proteomes" id="UP000003244"/>
    </source>
</evidence>
<dbReference type="SMART" id="SM00954">
    <property type="entry name" value="RelA_SpoT"/>
    <property type="match status" value="1"/>
</dbReference>
<comment type="caution">
    <text evidence="3">The sequence shown here is derived from an EMBL/GenBank/DDBJ whole genome shotgun (WGS) entry which is preliminary data.</text>
</comment>
<keyword evidence="4" id="KW-1185">Reference proteome</keyword>
<dbReference type="InterPro" id="IPR007685">
    <property type="entry name" value="RelA_SpoT"/>
</dbReference>
<dbReference type="UniPathway" id="UPA00908">
    <property type="reaction ID" value="UER00884"/>
</dbReference>
<dbReference type="CDD" id="cd05399">
    <property type="entry name" value="NT_Rel-Spo_like"/>
    <property type="match status" value="1"/>
</dbReference>
<dbReference type="GO" id="GO:0015970">
    <property type="term" value="P:guanosine tetraphosphate biosynthetic process"/>
    <property type="evidence" value="ECO:0007669"/>
    <property type="project" value="UniProtKB-UniPathway"/>
</dbReference>
<dbReference type="SUPFAM" id="SSF81301">
    <property type="entry name" value="Nucleotidyltransferase"/>
    <property type="match status" value="1"/>
</dbReference>
<dbReference type="Gene3D" id="3.30.460.10">
    <property type="entry name" value="Beta Polymerase, domain 2"/>
    <property type="match status" value="1"/>
</dbReference>
<feature type="domain" description="RelA/SpoT" evidence="2">
    <location>
        <begin position="49"/>
        <end position="185"/>
    </location>
</feature>
<dbReference type="RefSeq" id="WP_007789795.1">
    <property type="nucleotide sequence ID" value="NZ_ADGQ01000057.1"/>
</dbReference>
<comment type="pathway">
    <text evidence="1">Purine metabolism; ppGpp biosynthesis; ppGpp from GTP: step 1/2.</text>
</comment>
<dbReference type="GeneID" id="84800822"/>
<evidence type="ECO:0000256" key="1">
    <source>
        <dbReference type="ARBA" id="ARBA00004976"/>
    </source>
</evidence>
<dbReference type="PANTHER" id="PTHR41773:SF1">
    <property type="entry name" value="RELA_SPOT DOMAIN-CONTAINING PROTEIN"/>
    <property type="match status" value="1"/>
</dbReference>
<dbReference type="Proteomes" id="UP000003244">
    <property type="component" value="Unassembled WGS sequence"/>
</dbReference>
<evidence type="ECO:0000313" key="3">
    <source>
        <dbReference type="EMBL" id="EFM64513.1"/>
    </source>
</evidence>
<organism evidence="3 4">
    <name type="scientific">Peptostreptococcus stomatis DSM 17678</name>
    <dbReference type="NCBI Taxonomy" id="596315"/>
    <lineage>
        <taxon>Bacteria</taxon>
        <taxon>Bacillati</taxon>
        <taxon>Bacillota</taxon>
        <taxon>Clostridia</taxon>
        <taxon>Peptostreptococcales</taxon>
        <taxon>Peptostreptococcaceae</taxon>
        <taxon>Peptostreptococcus</taxon>
    </lineage>
</organism>
<accession>E0E3I4</accession>